<dbReference type="AlphaFoldDB" id="A0A8T2MZD2"/>
<proteinExistence type="predicted"/>
<gene>
    <name evidence="1" type="ORF">JZ751_011442</name>
</gene>
<name>A0A8T2MZD2_9TELE</name>
<evidence type="ECO:0000313" key="1">
    <source>
        <dbReference type="EMBL" id="KAG9333515.1"/>
    </source>
</evidence>
<keyword evidence="2" id="KW-1185">Reference proteome</keyword>
<accession>A0A8T2MZD2</accession>
<evidence type="ECO:0000313" key="2">
    <source>
        <dbReference type="Proteomes" id="UP000824540"/>
    </source>
</evidence>
<organism evidence="1 2">
    <name type="scientific">Albula glossodonta</name>
    <name type="common">roundjaw bonefish</name>
    <dbReference type="NCBI Taxonomy" id="121402"/>
    <lineage>
        <taxon>Eukaryota</taxon>
        <taxon>Metazoa</taxon>
        <taxon>Chordata</taxon>
        <taxon>Craniata</taxon>
        <taxon>Vertebrata</taxon>
        <taxon>Euteleostomi</taxon>
        <taxon>Actinopterygii</taxon>
        <taxon>Neopterygii</taxon>
        <taxon>Teleostei</taxon>
        <taxon>Albuliformes</taxon>
        <taxon>Albulidae</taxon>
        <taxon>Albula</taxon>
    </lineage>
</organism>
<protein>
    <submittedName>
        <fullName evidence="1">Uncharacterized protein</fullName>
    </submittedName>
</protein>
<sequence>MCIYGDSSRKPGALASTLTKGTVCGGRSGQLGPNMTSDSKHAPSYGSHVSSVSVFTSCCHITTLLYRCRPHPHTLALHEPVHTRVRKGSFPRRPLVFRYTDERRQYSL</sequence>
<comment type="caution">
    <text evidence="1">The sequence shown here is derived from an EMBL/GenBank/DDBJ whole genome shotgun (WGS) entry which is preliminary data.</text>
</comment>
<dbReference type="EMBL" id="JAFBMS010000194">
    <property type="protein sequence ID" value="KAG9333515.1"/>
    <property type="molecule type" value="Genomic_DNA"/>
</dbReference>
<reference evidence="1" key="1">
    <citation type="thesis" date="2021" institute="BYU ScholarsArchive" country="Provo, UT, USA">
        <title>Applications of and Algorithms for Genome Assembly and Genomic Analyses with an Emphasis on Marine Teleosts.</title>
        <authorList>
            <person name="Pickett B.D."/>
        </authorList>
    </citation>
    <scope>NUCLEOTIDE SEQUENCE</scope>
    <source>
        <strain evidence="1">HI-2016</strain>
    </source>
</reference>
<dbReference type="Proteomes" id="UP000824540">
    <property type="component" value="Unassembled WGS sequence"/>
</dbReference>